<feature type="transmembrane region" description="Helical" evidence="9">
    <location>
        <begin position="117"/>
        <end position="144"/>
    </location>
</feature>
<dbReference type="RefSeq" id="WP_100743200.1">
    <property type="nucleotide sequence ID" value="NZ_NPDW01000001.1"/>
</dbReference>
<evidence type="ECO:0000313" key="11">
    <source>
        <dbReference type="EMBL" id="PJZ86318.1"/>
    </source>
</evidence>
<evidence type="ECO:0000256" key="7">
    <source>
        <dbReference type="ARBA" id="ARBA00022989"/>
    </source>
</evidence>
<keyword evidence="8 9" id="KW-0472">Membrane</keyword>
<dbReference type="PROSITE" id="PS51012">
    <property type="entry name" value="ABC_TM2"/>
    <property type="match status" value="1"/>
</dbReference>
<feature type="transmembrane region" description="Helical" evidence="9">
    <location>
        <begin position="47"/>
        <end position="68"/>
    </location>
</feature>
<evidence type="ECO:0000256" key="5">
    <source>
        <dbReference type="ARBA" id="ARBA00022519"/>
    </source>
</evidence>
<feature type="transmembrane region" description="Helical" evidence="9">
    <location>
        <begin position="74"/>
        <end position="96"/>
    </location>
</feature>
<comment type="subcellular location">
    <subcellularLocation>
        <location evidence="1">Cell inner membrane</location>
        <topology evidence="1">Multi-pass membrane protein</topology>
    </subcellularLocation>
    <subcellularLocation>
        <location evidence="9">Cell membrane</location>
        <topology evidence="9">Multi-pass membrane protein</topology>
    </subcellularLocation>
</comment>
<dbReference type="GO" id="GO:0015920">
    <property type="term" value="P:lipopolysaccharide transport"/>
    <property type="evidence" value="ECO:0007669"/>
    <property type="project" value="TreeGrafter"/>
</dbReference>
<feature type="transmembrane region" description="Helical" evidence="9">
    <location>
        <begin position="247"/>
        <end position="268"/>
    </location>
</feature>
<name>A0A2N0APU4_9LEPT</name>
<reference evidence="11 12" key="1">
    <citation type="submission" date="2017-07" db="EMBL/GenBank/DDBJ databases">
        <title>Leptospira spp. isolated from tropical soils.</title>
        <authorList>
            <person name="Thibeaux R."/>
            <person name="Iraola G."/>
            <person name="Ferres I."/>
            <person name="Bierque E."/>
            <person name="Girault D."/>
            <person name="Soupe-Gilbert M.-E."/>
            <person name="Picardeau M."/>
            <person name="Goarant C."/>
        </authorList>
    </citation>
    <scope>NUCLEOTIDE SEQUENCE [LARGE SCALE GENOMIC DNA]</scope>
    <source>
        <strain evidence="11 12">FH2-B-A1</strain>
    </source>
</reference>
<feature type="transmembrane region" description="Helical" evidence="9">
    <location>
        <begin position="191"/>
        <end position="210"/>
    </location>
</feature>
<sequence>MKEIEITNESKWYKIDIVGIYEYRDLLWLLVKRDFVAFYKQTILGPLWYIIQPIFTSLTMTVIFSNIANISTDGIHPFLFYLSASTLWSFFSEALNKTSNTFLNNSGLFGKVFFPRMIVPISTVLITYLKLFLQVALLGVFYFALGGYTYLSWNSIFNFFVLIPLVFLQVGLFALGFGIFLSSYTTKYRDLVFALSFGISLMMYASPVIYPVSMVPIKYLDLYMLNPISSNIEVFRYSLFGVLSIQWYHWGTGWLVTFLFLFLGMITFNKVEKNFMDTI</sequence>
<evidence type="ECO:0000256" key="8">
    <source>
        <dbReference type="ARBA" id="ARBA00023136"/>
    </source>
</evidence>
<dbReference type="PANTHER" id="PTHR30413">
    <property type="entry name" value="INNER MEMBRANE TRANSPORT PERMEASE"/>
    <property type="match status" value="1"/>
</dbReference>
<evidence type="ECO:0000256" key="9">
    <source>
        <dbReference type="RuleBase" id="RU361157"/>
    </source>
</evidence>
<evidence type="ECO:0000313" key="12">
    <source>
        <dbReference type="Proteomes" id="UP000232145"/>
    </source>
</evidence>
<dbReference type="Pfam" id="PF01061">
    <property type="entry name" value="ABC2_membrane"/>
    <property type="match status" value="1"/>
</dbReference>
<dbReference type="InterPro" id="IPR013525">
    <property type="entry name" value="ABC2_TM"/>
</dbReference>
<organism evidence="11 12">
    <name type="scientific">Leptospira harrisiae</name>
    <dbReference type="NCBI Taxonomy" id="2023189"/>
    <lineage>
        <taxon>Bacteria</taxon>
        <taxon>Pseudomonadati</taxon>
        <taxon>Spirochaetota</taxon>
        <taxon>Spirochaetia</taxon>
        <taxon>Leptospirales</taxon>
        <taxon>Leptospiraceae</taxon>
        <taxon>Leptospira</taxon>
    </lineage>
</organism>
<proteinExistence type="inferred from homology"/>
<keyword evidence="5" id="KW-0997">Cell inner membrane</keyword>
<protein>
    <recommendedName>
        <fullName evidence="9">Transport permease protein</fullName>
    </recommendedName>
</protein>
<keyword evidence="12" id="KW-1185">Reference proteome</keyword>
<evidence type="ECO:0000256" key="1">
    <source>
        <dbReference type="ARBA" id="ARBA00004429"/>
    </source>
</evidence>
<dbReference type="InterPro" id="IPR047817">
    <property type="entry name" value="ABC2_TM_bact-type"/>
</dbReference>
<dbReference type="AlphaFoldDB" id="A0A2N0APU4"/>
<gene>
    <name evidence="11" type="ORF">CH364_09180</name>
</gene>
<dbReference type="EMBL" id="NPDX01000001">
    <property type="protein sequence ID" value="PJZ86318.1"/>
    <property type="molecule type" value="Genomic_DNA"/>
</dbReference>
<feature type="transmembrane region" description="Helical" evidence="9">
    <location>
        <begin position="156"/>
        <end position="179"/>
    </location>
</feature>
<feature type="domain" description="ABC transmembrane type-2" evidence="10">
    <location>
        <begin position="44"/>
        <end position="271"/>
    </location>
</feature>
<dbReference type="OrthoDB" id="9786910at2"/>
<keyword evidence="7 9" id="KW-1133">Transmembrane helix</keyword>
<keyword evidence="4 9" id="KW-1003">Cell membrane</keyword>
<keyword evidence="6 9" id="KW-0812">Transmembrane</keyword>
<evidence type="ECO:0000256" key="2">
    <source>
        <dbReference type="ARBA" id="ARBA00007783"/>
    </source>
</evidence>
<evidence type="ECO:0000256" key="3">
    <source>
        <dbReference type="ARBA" id="ARBA00022448"/>
    </source>
</evidence>
<comment type="similarity">
    <text evidence="2 9">Belongs to the ABC-2 integral membrane protein family.</text>
</comment>
<dbReference type="Proteomes" id="UP000232145">
    <property type="component" value="Unassembled WGS sequence"/>
</dbReference>
<comment type="caution">
    <text evidence="11">The sequence shown here is derived from an EMBL/GenBank/DDBJ whole genome shotgun (WGS) entry which is preliminary data.</text>
</comment>
<accession>A0A2N0APU4</accession>
<dbReference type="GO" id="GO:0005886">
    <property type="term" value="C:plasma membrane"/>
    <property type="evidence" value="ECO:0007669"/>
    <property type="project" value="UniProtKB-SubCell"/>
</dbReference>
<keyword evidence="3 9" id="KW-0813">Transport</keyword>
<evidence type="ECO:0000259" key="10">
    <source>
        <dbReference type="PROSITE" id="PS51012"/>
    </source>
</evidence>
<dbReference type="GO" id="GO:0140359">
    <property type="term" value="F:ABC-type transporter activity"/>
    <property type="evidence" value="ECO:0007669"/>
    <property type="project" value="InterPro"/>
</dbReference>
<evidence type="ECO:0000256" key="4">
    <source>
        <dbReference type="ARBA" id="ARBA00022475"/>
    </source>
</evidence>
<evidence type="ECO:0000256" key="6">
    <source>
        <dbReference type="ARBA" id="ARBA00022692"/>
    </source>
</evidence>
<dbReference type="PANTHER" id="PTHR30413:SF8">
    <property type="entry name" value="TRANSPORT PERMEASE PROTEIN"/>
    <property type="match status" value="1"/>
</dbReference>